<dbReference type="OrthoDB" id="35642at10239"/>
<organism evidence="1 2">
    <name type="scientific">Vibrio phage VP4B</name>
    <dbReference type="NCBI Taxonomy" id="1262540"/>
    <lineage>
        <taxon>Viruses</taxon>
        <taxon>Duplodnaviria</taxon>
        <taxon>Heunggongvirae</taxon>
        <taxon>Uroviricota</taxon>
        <taxon>Caudoviricetes</taxon>
        <taxon>Chimalliviridae</taxon>
        <taxon>Gorgonvirinae</taxon>
        <taxon>Tidunavirus</taxon>
        <taxon>Tidunavirus VP4B</taxon>
    </lineage>
</organism>
<proteinExistence type="predicted"/>
<dbReference type="EMBL" id="KC131130">
    <property type="protein sequence ID" value="AGB07210.1"/>
    <property type="molecule type" value="Genomic_DNA"/>
</dbReference>
<accession>V9LZV1</accession>
<protein>
    <submittedName>
        <fullName evidence="1">Uncharacterized protein</fullName>
    </submittedName>
</protein>
<evidence type="ECO:0000313" key="1">
    <source>
        <dbReference type="EMBL" id="AGB07210.1"/>
    </source>
</evidence>
<dbReference type="Proteomes" id="UP000272155">
    <property type="component" value="Segment"/>
</dbReference>
<keyword evidence="2" id="KW-1185">Reference proteome</keyword>
<evidence type="ECO:0000313" key="2">
    <source>
        <dbReference type="Proteomes" id="UP000272155"/>
    </source>
</evidence>
<dbReference type="KEGG" id="vg:40102972"/>
<dbReference type="RefSeq" id="YP_009626072.1">
    <property type="nucleotide sequence ID" value="NC_042136.1"/>
</dbReference>
<sequence length="106" mass="12282">MLNLPINATYYPLFKDENALKFLGNEILKDYGKEAVIEHDDIEEWKMNLLADLAKVLMSEEDGRIFLSQLSRAYTEQQVLKESGVKKSLVYLLFCDQQDDDNDCND</sequence>
<dbReference type="GeneID" id="40102972"/>
<name>V9LZV1_9CAUD</name>
<reference evidence="1 2" key="1">
    <citation type="submission" date="2012-11" db="EMBL/GenBank/DDBJ databases">
        <title>Complete genome sequence of a novel phiKZ-like Vibrio phage.</title>
        <authorList>
            <person name="Luo Z."/>
            <person name="Yu Y."/>
        </authorList>
    </citation>
    <scope>NUCLEOTIDE SEQUENCE [LARGE SCALE GENOMIC DNA]</scope>
</reference>